<dbReference type="PROSITE" id="PS50042">
    <property type="entry name" value="CNMP_BINDING_3"/>
    <property type="match status" value="1"/>
</dbReference>
<evidence type="ECO:0000313" key="3">
    <source>
        <dbReference type="Proteomes" id="UP000184782"/>
    </source>
</evidence>
<reference evidence="3" key="1">
    <citation type="submission" date="2016-12" db="EMBL/GenBank/DDBJ databases">
        <authorList>
            <person name="Varghese N."/>
            <person name="Submissions S."/>
        </authorList>
    </citation>
    <scope>NUCLEOTIDE SEQUENCE [LARGE SCALE GENOMIC DNA]</scope>
    <source>
        <strain evidence="3">DSM 16779</strain>
    </source>
</reference>
<dbReference type="InterPro" id="IPR014710">
    <property type="entry name" value="RmlC-like_jellyroll"/>
</dbReference>
<evidence type="ECO:0000259" key="1">
    <source>
        <dbReference type="PROSITE" id="PS50042"/>
    </source>
</evidence>
<sequence>MATPSELLKNLDYLHPLNDEERDALSKIGKPLFLSKKTKLVESGDLFDHVFVLTTGLLRWYFDSDDGTENNVFFTSEKEHAIIAGIPEYYDDQKQTKYTIEALVDTQLLLFPKDQFEELAFQHKGIFQFYIKSLKVIIGTLRNRTEQLCSDSPSARYEVFLKNRPYITRNANRKYIANFLGITPNSLSRLTARIQKKPPPKK</sequence>
<evidence type="ECO:0000313" key="2">
    <source>
        <dbReference type="EMBL" id="SIN97439.1"/>
    </source>
</evidence>
<protein>
    <submittedName>
        <fullName evidence="2">cAMP-binding domain of CRP or a regulatory subunit of cAMP-dependent protein kinases</fullName>
    </submittedName>
</protein>
<keyword evidence="2" id="KW-0418">Kinase</keyword>
<dbReference type="InterPro" id="IPR000595">
    <property type="entry name" value="cNMP-bd_dom"/>
</dbReference>
<keyword evidence="2" id="KW-0808">Transferase</keyword>
<dbReference type="InterPro" id="IPR018490">
    <property type="entry name" value="cNMP-bd_dom_sf"/>
</dbReference>
<proteinExistence type="predicted"/>
<dbReference type="RefSeq" id="WP_074229656.1">
    <property type="nucleotide sequence ID" value="NZ_CP142423.1"/>
</dbReference>
<dbReference type="Pfam" id="PF00027">
    <property type="entry name" value="cNMP_binding"/>
    <property type="match status" value="1"/>
</dbReference>
<dbReference type="CDD" id="cd00038">
    <property type="entry name" value="CAP_ED"/>
    <property type="match status" value="1"/>
</dbReference>
<dbReference type="PANTHER" id="PTHR24567:SF76">
    <property type="entry name" value="CYCLIC NUCLEOTIDE-BINDING DOMAIN PROTEIN"/>
    <property type="match status" value="1"/>
</dbReference>
<dbReference type="Gene3D" id="2.60.120.10">
    <property type="entry name" value="Jelly Rolls"/>
    <property type="match status" value="1"/>
</dbReference>
<dbReference type="Proteomes" id="UP000184782">
    <property type="component" value="Unassembled WGS sequence"/>
</dbReference>
<dbReference type="EMBL" id="FSRQ01000001">
    <property type="protein sequence ID" value="SIN97439.1"/>
    <property type="molecule type" value="Genomic_DNA"/>
</dbReference>
<dbReference type="OrthoDB" id="944427at2"/>
<dbReference type="SUPFAM" id="SSF51206">
    <property type="entry name" value="cAMP-binding domain-like"/>
    <property type="match status" value="1"/>
</dbReference>
<gene>
    <name evidence="2" type="ORF">SAMN05421769_1509</name>
</gene>
<dbReference type="GO" id="GO:0003700">
    <property type="term" value="F:DNA-binding transcription factor activity"/>
    <property type="evidence" value="ECO:0007669"/>
    <property type="project" value="TreeGrafter"/>
</dbReference>
<dbReference type="GO" id="GO:0005829">
    <property type="term" value="C:cytosol"/>
    <property type="evidence" value="ECO:0007669"/>
    <property type="project" value="TreeGrafter"/>
</dbReference>
<dbReference type="PANTHER" id="PTHR24567">
    <property type="entry name" value="CRP FAMILY TRANSCRIPTIONAL REGULATORY PROTEIN"/>
    <property type="match status" value="1"/>
</dbReference>
<dbReference type="InterPro" id="IPR050397">
    <property type="entry name" value="Env_Response_Regulators"/>
</dbReference>
<accession>A0A1N6FQA6</accession>
<keyword evidence="3" id="KW-1185">Reference proteome</keyword>
<name>A0A1N6FQA6_9FLAO</name>
<dbReference type="STRING" id="59733.SAMN05421769_1509"/>
<feature type="domain" description="Cyclic nucleotide-binding" evidence="1">
    <location>
        <begin position="13"/>
        <end position="119"/>
    </location>
</feature>
<dbReference type="GO" id="GO:0016301">
    <property type="term" value="F:kinase activity"/>
    <property type="evidence" value="ECO:0007669"/>
    <property type="project" value="UniProtKB-KW"/>
</dbReference>
<organism evidence="2 3">
    <name type="scientific">Chryseobacterium scophthalmum</name>
    <dbReference type="NCBI Taxonomy" id="59733"/>
    <lineage>
        <taxon>Bacteria</taxon>
        <taxon>Pseudomonadati</taxon>
        <taxon>Bacteroidota</taxon>
        <taxon>Flavobacteriia</taxon>
        <taxon>Flavobacteriales</taxon>
        <taxon>Weeksellaceae</taxon>
        <taxon>Chryseobacterium group</taxon>
        <taxon>Chryseobacterium</taxon>
    </lineage>
</organism>
<dbReference type="AlphaFoldDB" id="A0A1N6FQA6"/>